<organism evidence="1 2">
    <name type="scientific">Rhizobium jaguaris</name>
    <dbReference type="NCBI Taxonomy" id="1312183"/>
    <lineage>
        <taxon>Bacteria</taxon>
        <taxon>Pseudomonadati</taxon>
        <taxon>Pseudomonadota</taxon>
        <taxon>Alphaproteobacteria</taxon>
        <taxon>Hyphomicrobiales</taxon>
        <taxon>Rhizobiaceae</taxon>
        <taxon>Rhizobium/Agrobacterium group</taxon>
        <taxon>Rhizobium</taxon>
    </lineage>
</organism>
<keyword evidence="2" id="KW-1185">Reference proteome</keyword>
<evidence type="ECO:0000313" key="2">
    <source>
        <dbReference type="Proteomes" id="UP000282195"/>
    </source>
</evidence>
<sequence>MQKVRIPRESWVLVCDGVKALFLRNDGDAELLNLIPVEVYGDETASQASASDRQGRVYQSQGRSRSVHDLDLKQRAEEAFVGDVARRLDELVRDHEIRHLTVIAAPKALGALREQASSAVHAAIRGEIAKDFTMLPIPEIEERLAG</sequence>
<reference evidence="1 2" key="1">
    <citation type="submission" date="2018-10" db="EMBL/GenBank/DDBJ databases">
        <title>Rhizobium etli, R. leguminosarum and a new Rhizobium genospecies from Phaseolus dumosus.</title>
        <authorList>
            <person name="Ramirez-Puebla S.T."/>
            <person name="Rogel-Hernandez M.A."/>
            <person name="Guerrero G."/>
            <person name="Ormeno-Orrillo E."/>
            <person name="Martinez-Romero J.C."/>
            <person name="Negrete-Yankelevich S."/>
            <person name="Martinez-Romero E."/>
        </authorList>
    </citation>
    <scope>NUCLEOTIDE SEQUENCE [LARGE SCALE GENOMIC DNA]</scope>
    <source>
        <strain evidence="1 2">CCGE525</strain>
        <plasmid evidence="2">prccge525c</plasmid>
    </source>
</reference>
<name>A0A387FYY6_9HYPH</name>
<dbReference type="Pfam" id="PF10116">
    <property type="entry name" value="Host_attach"/>
    <property type="match status" value="1"/>
</dbReference>
<dbReference type="Proteomes" id="UP000282195">
    <property type="component" value="Plasmid pRCCGE525c"/>
</dbReference>
<keyword evidence="1" id="KW-0614">Plasmid</keyword>
<dbReference type="KEGG" id="rjg:CCGE525_33575"/>
<dbReference type="EMBL" id="CP032695">
    <property type="protein sequence ID" value="AYG63573.1"/>
    <property type="molecule type" value="Genomic_DNA"/>
</dbReference>
<protein>
    <submittedName>
        <fullName evidence="1">Host attachment protein</fullName>
    </submittedName>
</protein>
<dbReference type="AlphaFoldDB" id="A0A387FYY6"/>
<dbReference type="InterPro" id="IPR019291">
    <property type="entry name" value="Host_attachment_protein"/>
</dbReference>
<geneLocation type="plasmid" evidence="2">
    <name>prccge525c</name>
</geneLocation>
<accession>A0A387FYY6</accession>
<proteinExistence type="predicted"/>
<gene>
    <name evidence="1" type="ORF">CCGE525_33575</name>
</gene>
<evidence type="ECO:0000313" key="1">
    <source>
        <dbReference type="EMBL" id="AYG63573.1"/>
    </source>
</evidence>
<dbReference type="OrthoDB" id="9812459at2"/>